<dbReference type="GO" id="GO:0019901">
    <property type="term" value="F:protein kinase binding"/>
    <property type="evidence" value="ECO:0007669"/>
    <property type="project" value="TreeGrafter"/>
</dbReference>
<sequence>MALSVDVSALFRGAFDVLACNDQVSTRRLDNAFRKVEAENPGFSEAFLLSLLHKFGLKEATENRNSRLQRVVGTTSNAVKQNRGAIRFVIEVCSLKVSLLCVPVAITNRNLFVEVIKDIANTLQPFLEFSSVLLSLVDEDRKRILKSHLRVFMLLCRKFSSSLKAFFNRNEKSSVLESTSALVQQVDLILQLFEFPPLCHQTVCFETHSDATVQLHRDGHGSFLNFTNELAVPTDGNMFSTDPYVSLPVFGDDGYSRSDTAFSANVPQALTSENLEDQVSVSRWAFVHKLVAFPPIQARSLLISVLAATVLPLCILVYQTERGPDLSGLTYLLHNLDKLIRPSYSSK</sequence>
<dbReference type="Gene3D" id="1.20.120.1950">
    <property type="match status" value="1"/>
</dbReference>
<dbReference type="PANTHER" id="PTHR13250:SF1">
    <property type="entry name" value="PROGRAMMED CELL DEATH PROTEIN 10"/>
    <property type="match status" value="1"/>
</dbReference>
<dbReference type="InterPro" id="IPR053750">
    <property type="entry name" value="PDCD10_Homolog"/>
</dbReference>
<dbReference type="EMBL" id="JTDF01007647">
    <property type="protein sequence ID" value="KAF8564911.1"/>
    <property type="molecule type" value="Genomic_DNA"/>
</dbReference>
<dbReference type="PANTHER" id="PTHR13250">
    <property type="entry name" value="TF-1 CELL APOPTOSIS RELATED PROTEIN-15"/>
    <property type="match status" value="1"/>
</dbReference>
<evidence type="ECO:0000313" key="1">
    <source>
        <dbReference type="EMBL" id="KAF8564911.1"/>
    </source>
</evidence>
<dbReference type="OrthoDB" id="6017654at2759"/>
<accession>A0A8T0DDS1</accession>
<keyword evidence="2" id="KW-1185">Reference proteome</keyword>
<dbReference type="GO" id="GO:1903358">
    <property type="term" value="P:regulation of Golgi organization"/>
    <property type="evidence" value="ECO:0007669"/>
    <property type="project" value="TreeGrafter"/>
</dbReference>
<protein>
    <submittedName>
        <fullName evidence="1">Uncharacterized protein</fullName>
    </submittedName>
</protein>
<evidence type="ECO:0000313" key="2">
    <source>
        <dbReference type="Proteomes" id="UP000699462"/>
    </source>
</evidence>
<comment type="caution">
    <text evidence="1">The sequence shown here is derived from an EMBL/GenBank/DDBJ whole genome shotgun (WGS) entry which is preliminary data.</text>
</comment>
<dbReference type="AlphaFoldDB" id="A0A8T0DDS1"/>
<organism evidence="1 2">
    <name type="scientific">Paragonimus westermani</name>
    <dbReference type="NCBI Taxonomy" id="34504"/>
    <lineage>
        <taxon>Eukaryota</taxon>
        <taxon>Metazoa</taxon>
        <taxon>Spiralia</taxon>
        <taxon>Lophotrochozoa</taxon>
        <taxon>Platyhelminthes</taxon>
        <taxon>Trematoda</taxon>
        <taxon>Digenea</taxon>
        <taxon>Plagiorchiida</taxon>
        <taxon>Troglotremata</taxon>
        <taxon>Troglotrematidae</taxon>
        <taxon>Paragonimus</taxon>
    </lineage>
</organism>
<dbReference type="Proteomes" id="UP000699462">
    <property type="component" value="Unassembled WGS sequence"/>
</dbReference>
<reference evidence="1 2" key="1">
    <citation type="submission" date="2019-07" db="EMBL/GenBank/DDBJ databases">
        <title>Annotation for the trematode Paragonimus westermani.</title>
        <authorList>
            <person name="Choi Y.-J."/>
        </authorList>
    </citation>
    <scope>NUCLEOTIDE SEQUENCE [LARGE SCALE GENOMIC DNA]</scope>
    <source>
        <strain evidence="1">180907_Pwestermani</strain>
    </source>
</reference>
<proteinExistence type="predicted"/>
<gene>
    <name evidence="1" type="ORF">P879_03197</name>
</gene>
<dbReference type="InterPro" id="IPR009652">
    <property type="entry name" value="PDCD10"/>
</dbReference>
<dbReference type="GO" id="GO:0090443">
    <property type="term" value="C:FAR/SIN/STRIPAK complex"/>
    <property type="evidence" value="ECO:0007669"/>
    <property type="project" value="TreeGrafter"/>
</dbReference>
<name>A0A8T0DDS1_9TREM</name>